<feature type="binding site" evidence="7">
    <location>
        <position position="113"/>
    </location>
    <ligand>
        <name>Zn(2+)</name>
        <dbReference type="ChEBI" id="CHEBI:29105"/>
    </ligand>
</feature>
<keyword evidence="4" id="KW-0805">Transcription regulation</keyword>
<keyword evidence="6" id="KW-0804">Transcription</keyword>
<dbReference type="GO" id="GO:0045892">
    <property type="term" value="P:negative regulation of DNA-templated transcription"/>
    <property type="evidence" value="ECO:0007669"/>
    <property type="project" value="TreeGrafter"/>
</dbReference>
<dbReference type="Pfam" id="PF01475">
    <property type="entry name" value="FUR"/>
    <property type="match status" value="1"/>
</dbReference>
<dbReference type="GO" id="GO:0000976">
    <property type="term" value="F:transcription cis-regulatory region binding"/>
    <property type="evidence" value="ECO:0007669"/>
    <property type="project" value="TreeGrafter"/>
</dbReference>
<dbReference type="Gene3D" id="1.10.10.10">
    <property type="entry name" value="Winged helix-like DNA-binding domain superfamily/Winged helix DNA-binding domain"/>
    <property type="match status" value="1"/>
</dbReference>
<keyword evidence="7" id="KW-0479">Metal-binding</keyword>
<evidence type="ECO:0000313" key="10">
    <source>
        <dbReference type="EMBL" id="SHF57357.1"/>
    </source>
</evidence>
<sequence length="167" mass="18342">MTHSHDCHHGHAHSHPEPTPQEPPRLAGERATRQRAAIREVLASEGRPMTPPEILEIAKRHVPRLGIATVYRNLKAMVDVGEITAVPLPGDRLYYELAHRAREHHHHFRCNECERVFDIPGCAGGFGDLAPQGFTVQAHDLTLYGVCAECGTDATSPEGIATEADLP</sequence>
<dbReference type="GO" id="GO:0003700">
    <property type="term" value="F:DNA-binding transcription factor activity"/>
    <property type="evidence" value="ECO:0007669"/>
    <property type="project" value="InterPro"/>
</dbReference>
<dbReference type="EMBL" id="FQUZ01000029">
    <property type="protein sequence ID" value="SHF57357.1"/>
    <property type="molecule type" value="Genomic_DNA"/>
</dbReference>
<feature type="binding site" evidence="8">
    <location>
        <position position="139"/>
    </location>
    <ligand>
        <name>Fe cation</name>
        <dbReference type="ChEBI" id="CHEBI:24875"/>
    </ligand>
</feature>
<comment type="cofactor">
    <cofactor evidence="7">
        <name>Zn(2+)</name>
        <dbReference type="ChEBI" id="CHEBI:29105"/>
    </cofactor>
    <text evidence="7">Binds 1 zinc ion per subunit.</text>
</comment>
<feature type="binding site" evidence="7">
    <location>
        <position position="147"/>
    </location>
    <ligand>
        <name>Zn(2+)</name>
        <dbReference type="ChEBI" id="CHEBI:29105"/>
    </ligand>
</feature>
<dbReference type="GO" id="GO:1900376">
    <property type="term" value="P:regulation of secondary metabolite biosynthetic process"/>
    <property type="evidence" value="ECO:0007669"/>
    <property type="project" value="TreeGrafter"/>
</dbReference>
<evidence type="ECO:0000313" key="11">
    <source>
        <dbReference type="Proteomes" id="UP000184327"/>
    </source>
</evidence>
<keyword evidence="3 7" id="KW-0862">Zinc</keyword>
<dbReference type="SUPFAM" id="SSF46785">
    <property type="entry name" value="Winged helix' DNA-binding domain"/>
    <property type="match status" value="1"/>
</dbReference>
<accession>A0A1M5CRX0</accession>
<dbReference type="OrthoDB" id="8659436at2"/>
<evidence type="ECO:0000256" key="2">
    <source>
        <dbReference type="ARBA" id="ARBA00022491"/>
    </source>
</evidence>
<dbReference type="STRING" id="1122156.SAMN02745117_02215"/>
<evidence type="ECO:0000256" key="9">
    <source>
        <dbReference type="SAM" id="MobiDB-lite"/>
    </source>
</evidence>
<keyword evidence="8" id="KW-0408">Iron</keyword>
<keyword evidence="5" id="KW-0238">DNA-binding</keyword>
<keyword evidence="11" id="KW-1185">Reference proteome</keyword>
<dbReference type="InterPro" id="IPR002481">
    <property type="entry name" value="FUR"/>
</dbReference>
<proteinExistence type="inferred from homology"/>
<evidence type="ECO:0000256" key="8">
    <source>
        <dbReference type="PIRSR" id="PIRSR602481-2"/>
    </source>
</evidence>
<dbReference type="InterPro" id="IPR036390">
    <property type="entry name" value="WH_DNA-bd_sf"/>
</dbReference>
<comment type="similarity">
    <text evidence="1">Belongs to the Fur family.</text>
</comment>
<dbReference type="PANTHER" id="PTHR33202:SF22">
    <property type="entry name" value="HYDROGEN PEROXIDE SENSITIVE REPRESSOR"/>
    <property type="match status" value="1"/>
</dbReference>
<dbReference type="InterPro" id="IPR036388">
    <property type="entry name" value="WH-like_DNA-bd_sf"/>
</dbReference>
<dbReference type="AlphaFoldDB" id="A0A1M5CRX0"/>
<organism evidence="10 11">
    <name type="scientific">Lampropedia hyalina DSM 16112</name>
    <dbReference type="NCBI Taxonomy" id="1122156"/>
    <lineage>
        <taxon>Bacteria</taxon>
        <taxon>Pseudomonadati</taxon>
        <taxon>Pseudomonadota</taxon>
        <taxon>Betaproteobacteria</taxon>
        <taxon>Burkholderiales</taxon>
        <taxon>Comamonadaceae</taxon>
        <taxon>Lampropedia</taxon>
    </lineage>
</organism>
<evidence type="ECO:0000256" key="4">
    <source>
        <dbReference type="ARBA" id="ARBA00023015"/>
    </source>
</evidence>
<evidence type="ECO:0000256" key="7">
    <source>
        <dbReference type="PIRSR" id="PIRSR602481-1"/>
    </source>
</evidence>
<feature type="binding site" evidence="7">
    <location>
        <position position="150"/>
    </location>
    <ligand>
        <name>Zn(2+)</name>
        <dbReference type="ChEBI" id="CHEBI:29105"/>
    </ligand>
</feature>
<dbReference type="PANTHER" id="PTHR33202">
    <property type="entry name" value="ZINC UPTAKE REGULATION PROTEIN"/>
    <property type="match status" value="1"/>
</dbReference>
<dbReference type="GO" id="GO:0008270">
    <property type="term" value="F:zinc ion binding"/>
    <property type="evidence" value="ECO:0007669"/>
    <property type="project" value="TreeGrafter"/>
</dbReference>
<feature type="binding site" evidence="8">
    <location>
        <position position="104"/>
    </location>
    <ligand>
        <name>Fe cation</name>
        <dbReference type="ChEBI" id="CHEBI:24875"/>
    </ligand>
</feature>
<dbReference type="Gene3D" id="3.30.1490.190">
    <property type="match status" value="1"/>
</dbReference>
<dbReference type="CDD" id="cd07153">
    <property type="entry name" value="Fur_like"/>
    <property type="match status" value="1"/>
</dbReference>
<reference evidence="10 11" key="1">
    <citation type="submission" date="2016-11" db="EMBL/GenBank/DDBJ databases">
        <authorList>
            <person name="Jaros S."/>
            <person name="Januszkiewicz K."/>
            <person name="Wedrychowicz H."/>
        </authorList>
    </citation>
    <scope>NUCLEOTIDE SEQUENCE [LARGE SCALE GENOMIC DNA]</scope>
    <source>
        <strain evidence="10 11">DSM 16112</strain>
    </source>
</reference>
<comment type="cofactor">
    <cofactor evidence="8">
        <name>Mn(2+)</name>
        <dbReference type="ChEBI" id="CHEBI:29035"/>
    </cofactor>
    <cofactor evidence="8">
        <name>Fe(2+)</name>
        <dbReference type="ChEBI" id="CHEBI:29033"/>
    </cofactor>
    <text evidence="8">Binds 1 Mn(2+) or Fe(2+) ion per subunit.</text>
</comment>
<evidence type="ECO:0000256" key="5">
    <source>
        <dbReference type="ARBA" id="ARBA00023125"/>
    </source>
</evidence>
<feature type="region of interest" description="Disordered" evidence="9">
    <location>
        <begin position="1"/>
        <end position="33"/>
    </location>
</feature>
<evidence type="ECO:0000256" key="1">
    <source>
        <dbReference type="ARBA" id="ARBA00007957"/>
    </source>
</evidence>
<evidence type="ECO:0000256" key="6">
    <source>
        <dbReference type="ARBA" id="ARBA00023163"/>
    </source>
</evidence>
<name>A0A1M5CRX0_9BURK</name>
<protein>
    <submittedName>
        <fullName evidence="10">Fur family transcriptional regulator, ferric uptake regulator</fullName>
    </submittedName>
</protein>
<dbReference type="InterPro" id="IPR043135">
    <property type="entry name" value="Fur_C"/>
</dbReference>
<dbReference type="Proteomes" id="UP000184327">
    <property type="component" value="Unassembled WGS sequence"/>
</dbReference>
<keyword evidence="2" id="KW-0678">Repressor</keyword>
<gene>
    <name evidence="10" type="ORF">SAMN02745117_02215</name>
</gene>
<evidence type="ECO:0000256" key="3">
    <source>
        <dbReference type="ARBA" id="ARBA00022833"/>
    </source>
</evidence>
<dbReference type="RefSeq" id="WP_084523209.1">
    <property type="nucleotide sequence ID" value="NZ_FQUZ01000029.1"/>
</dbReference>
<feature type="binding site" evidence="7">
    <location>
        <position position="110"/>
    </location>
    <ligand>
        <name>Zn(2+)</name>
        <dbReference type="ChEBI" id="CHEBI:29105"/>
    </ligand>
</feature>